<evidence type="ECO:0000313" key="2">
    <source>
        <dbReference type="EMBL" id="QDX27629.1"/>
    </source>
</evidence>
<dbReference type="PROSITE" id="PS51257">
    <property type="entry name" value="PROKAR_LIPOPROTEIN"/>
    <property type="match status" value="1"/>
</dbReference>
<keyword evidence="3" id="KW-1185">Reference proteome</keyword>
<proteinExistence type="predicted"/>
<dbReference type="OrthoDB" id="7432148at2"/>
<reference evidence="2 3" key="1">
    <citation type="submission" date="2019-07" db="EMBL/GenBank/DDBJ databases">
        <title>Sphingomonas alkalisoli sp. nov., isolated from rhizosphere soil of Suaedae salsa.</title>
        <authorList>
            <person name="Zhang H."/>
            <person name="Xu L."/>
            <person name="Zhang J.-X."/>
            <person name="Sun J.-Q."/>
        </authorList>
    </citation>
    <scope>NUCLEOTIDE SEQUENCE [LARGE SCALE GENOMIC DNA]</scope>
    <source>
        <strain evidence="2 3">XS-10</strain>
    </source>
</reference>
<gene>
    <name evidence="2" type="ORF">FPZ54_17525</name>
</gene>
<organism evidence="2 3">
    <name type="scientific">Sphingomonas suaedae</name>
    <dbReference type="NCBI Taxonomy" id="2599297"/>
    <lineage>
        <taxon>Bacteria</taxon>
        <taxon>Pseudomonadati</taxon>
        <taxon>Pseudomonadota</taxon>
        <taxon>Alphaproteobacteria</taxon>
        <taxon>Sphingomonadales</taxon>
        <taxon>Sphingomonadaceae</taxon>
        <taxon>Sphingomonas</taxon>
    </lineage>
</organism>
<dbReference type="KEGG" id="ssua:FPZ54_17525"/>
<protein>
    <submittedName>
        <fullName evidence="2">Uncharacterized protein</fullName>
    </submittedName>
</protein>
<feature type="chain" id="PRO_5021977662" evidence="1">
    <location>
        <begin position="19"/>
        <end position="227"/>
    </location>
</feature>
<name>A0A518RJM2_9SPHN</name>
<dbReference type="AlphaFoldDB" id="A0A518RJM2"/>
<feature type="signal peptide" evidence="1">
    <location>
        <begin position="1"/>
        <end position="18"/>
    </location>
</feature>
<keyword evidence="1" id="KW-0732">Signal</keyword>
<accession>A0A518RJM2</accession>
<evidence type="ECO:0000256" key="1">
    <source>
        <dbReference type="SAM" id="SignalP"/>
    </source>
</evidence>
<sequence length="227" mass="24150">MNRVLLAMPLLALASACAAPERVSAPAPLPVAPPVRAVAPSPPDGAAAGLAIPARLADGSYATPNRAPSPAAAMWHLRAAFNVAALSCPDDDGAMAYNRMLAAHRRDLAAAHRELAAQHGDRFDSVMTRLYNYFAQPPVMAQFCAAALPLLREATTLPAGEFATFAPRALAAVDRPFTEFYARYDAWRIDLAAWQRGESAVPQLRYDTAVFEAVPTVTGGTQRLAGR</sequence>
<dbReference type="Proteomes" id="UP000318055">
    <property type="component" value="Chromosome"/>
</dbReference>
<dbReference type="RefSeq" id="WP_145849104.1">
    <property type="nucleotide sequence ID" value="NZ_CP042239.1"/>
</dbReference>
<dbReference type="EMBL" id="CP042239">
    <property type="protein sequence ID" value="QDX27629.1"/>
    <property type="molecule type" value="Genomic_DNA"/>
</dbReference>
<evidence type="ECO:0000313" key="3">
    <source>
        <dbReference type="Proteomes" id="UP000318055"/>
    </source>
</evidence>